<protein>
    <submittedName>
        <fullName evidence="3">XRE family transcriptional regulator</fullName>
    </submittedName>
</protein>
<gene>
    <name evidence="3" type="ORF">NVS89_12660</name>
</gene>
<dbReference type="SUPFAM" id="SSF51182">
    <property type="entry name" value="RmlC-like cupins"/>
    <property type="match status" value="1"/>
</dbReference>
<dbReference type="Gene3D" id="1.10.260.40">
    <property type="entry name" value="lambda repressor-like DNA-binding domains"/>
    <property type="match status" value="1"/>
</dbReference>
<dbReference type="PROSITE" id="PS50943">
    <property type="entry name" value="HTH_CROC1"/>
    <property type="match status" value="1"/>
</dbReference>
<feature type="domain" description="HTH cro/C1-type" evidence="2">
    <location>
        <begin position="20"/>
        <end position="74"/>
    </location>
</feature>
<dbReference type="GO" id="GO:0005829">
    <property type="term" value="C:cytosol"/>
    <property type="evidence" value="ECO:0007669"/>
    <property type="project" value="TreeGrafter"/>
</dbReference>
<keyword evidence="1" id="KW-0238">DNA-binding</keyword>
<sequence length="196" mass="21776">MANSDGEKLDEGLAAVGPRVRYLRRLHRLRLKDLAALAGCSESLLSRIENALVVPSLSTLHRLSKALNVNVAALIDPKEEQICTIYGPNDRPRYTRAAEEGDGSTAEILTPFSEHRQLEGLLLEMPAHGPMCGPFQHAGEEVGYVLAGELELHVEGEQYRVPTGYSFFYQSDRIHSYRASGDENCRVIWINTPPTF</sequence>
<dbReference type="Gene3D" id="2.60.120.10">
    <property type="entry name" value="Jelly Rolls"/>
    <property type="match status" value="1"/>
</dbReference>
<dbReference type="EMBL" id="JANTHZ010000005">
    <property type="protein sequence ID" value="MCS0495952.1"/>
    <property type="molecule type" value="Genomic_DNA"/>
</dbReference>
<evidence type="ECO:0000313" key="4">
    <source>
        <dbReference type="Proteomes" id="UP001151088"/>
    </source>
</evidence>
<dbReference type="InterPro" id="IPR010982">
    <property type="entry name" value="Lambda_DNA-bd_dom_sf"/>
</dbReference>
<keyword evidence="4" id="KW-1185">Reference proteome</keyword>
<dbReference type="RefSeq" id="WP_258733120.1">
    <property type="nucleotide sequence ID" value="NZ_JANTHY010000009.1"/>
</dbReference>
<accession>A0A9X2T2K4</accession>
<dbReference type="InterPro" id="IPR011051">
    <property type="entry name" value="RmlC_Cupin_sf"/>
</dbReference>
<dbReference type="GO" id="GO:0003677">
    <property type="term" value="F:DNA binding"/>
    <property type="evidence" value="ECO:0007669"/>
    <property type="project" value="UniProtKB-KW"/>
</dbReference>
<dbReference type="SMART" id="SM00530">
    <property type="entry name" value="HTH_XRE"/>
    <property type="match status" value="1"/>
</dbReference>
<evidence type="ECO:0000256" key="1">
    <source>
        <dbReference type="ARBA" id="ARBA00023125"/>
    </source>
</evidence>
<dbReference type="InterPro" id="IPR014710">
    <property type="entry name" value="RmlC-like_jellyroll"/>
</dbReference>
<dbReference type="InterPro" id="IPR001387">
    <property type="entry name" value="Cro/C1-type_HTH"/>
</dbReference>
<name>A0A9X2T2K4_9HYPH</name>
<dbReference type="Pfam" id="PF07883">
    <property type="entry name" value="Cupin_2"/>
    <property type="match status" value="1"/>
</dbReference>
<dbReference type="Proteomes" id="UP001151088">
    <property type="component" value="Unassembled WGS sequence"/>
</dbReference>
<evidence type="ECO:0000259" key="2">
    <source>
        <dbReference type="PROSITE" id="PS50943"/>
    </source>
</evidence>
<dbReference type="InterPro" id="IPR013096">
    <property type="entry name" value="Cupin_2"/>
</dbReference>
<organism evidence="3 4">
    <name type="scientific">Ancylobacter mangrovi</name>
    <dbReference type="NCBI Taxonomy" id="2972472"/>
    <lineage>
        <taxon>Bacteria</taxon>
        <taxon>Pseudomonadati</taxon>
        <taxon>Pseudomonadota</taxon>
        <taxon>Alphaproteobacteria</taxon>
        <taxon>Hyphomicrobiales</taxon>
        <taxon>Xanthobacteraceae</taxon>
        <taxon>Ancylobacter</taxon>
    </lineage>
</organism>
<dbReference type="SUPFAM" id="SSF47413">
    <property type="entry name" value="lambda repressor-like DNA-binding domains"/>
    <property type="match status" value="1"/>
</dbReference>
<dbReference type="AlphaFoldDB" id="A0A9X2T2K4"/>
<reference evidence="3" key="1">
    <citation type="submission" date="2022-08" db="EMBL/GenBank/DDBJ databases">
        <authorList>
            <person name="Li F."/>
        </authorList>
    </citation>
    <scope>NUCLEOTIDE SEQUENCE</scope>
    <source>
        <strain evidence="3">MQZ15Z-1</strain>
    </source>
</reference>
<comment type="caution">
    <text evidence="3">The sequence shown here is derived from an EMBL/GenBank/DDBJ whole genome shotgun (WGS) entry which is preliminary data.</text>
</comment>
<dbReference type="PANTHER" id="PTHR46797:SF1">
    <property type="entry name" value="METHYLPHOSPHONATE SYNTHASE"/>
    <property type="match status" value="1"/>
</dbReference>
<dbReference type="CDD" id="cd00093">
    <property type="entry name" value="HTH_XRE"/>
    <property type="match status" value="1"/>
</dbReference>
<dbReference type="Pfam" id="PF01381">
    <property type="entry name" value="HTH_3"/>
    <property type="match status" value="1"/>
</dbReference>
<dbReference type="CDD" id="cd02209">
    <property type="entry name" value="cupin_XRE_C"/>
    <property type="match status" value="1"/>
</dbReference>
<proteinExistence type="predicted"/>
<dbReference type="PANTHER" id="PTHR46797">
    <property type="entry name" value="HTH-TYPE TRANSCRIPTIONAL REGULATOR"/>
    <property type="match status" value="1"/>
</dbReference>
<dbReference type="GO" id="GO:0003700">
    <property type="term" value="F:DNA-binding transcription factor activity"/>
    <property type="evidence" value="ECO:0007669"/>
    <property type="project" value="TreeGrafter"/>
</dbReference>
<evidence type="ECO:0000313" key="3">
    <source>
        <dbReference type="EMBL" id="MCS0495952.1"/>
    </source>
</evidence>
<dbReference type="InterPro" id="IPR050807">
    <property type="entry name" value="TransReg_Diox_bact_type"/>
</dbReference>